<keyword evidence="2" id="KW-0732">Signal</keyword>
<evidence type="ECO:0000313" key="4">
    <source>
        <dbReference type="Proteomes" id="UP000573327"/>
    </source>
</evidence>
<feature type="signal peptide" evidence="2">
    <location>
        <begin position="1"/>
        <end position="25"/>
    </location>
</feature>
<dbReference type="AlphaFoldDB" id="A0A7W7WIL6"/>
<dbReference type="InterPro" id="IPR006311">
    <property type="entry name" value="TAT_signal"/>
</dbReference>
<dbReference type="PANTHER" id="PTHR36302:SF1">
    <property type="entry name" value="COPPER CHAPERONE PCU(A)C"/>
    <property type="match status" value="1"/>
</dbReference>
<dbReference type="InterPro" id="IPR058248">
    <property type="entry name" value="Lxx211020-like"/>
</dbReference>
<dbReference type="Gene3D" id="2.60.40.1890">
    <property type="entry name" value="PCu(A)C copper chaperone"/>
    <property type="match status" value="1"/>
</dbReference>
<proteinExistence type="predicted"/>
<dbReference type="Pfam" id="PF04314">
    <property type="entry name" value="PCuAC"/>
    <property type="match status" value="1"/>
</dbReference>
<dbReference type="RefSeq" id="WP_184916791.1">
    <property type="nucleotide sequence ID" value="NZ_JACHJR010000001.1"/>
</dbReference>
<dbReference type="InterPro" id="IPR007410">
    <property type="entry name" value="LpqE-like"/>
</dbReference>
<evidence type="ECO:0000313" key="3">
    <source>
        <dbReference type="EMBL" id="MBB4947985.1"/>
    </source>
</evidence>
<protein>
    <recommendedName>
        <fullName evidence="5">Copper chaperone PCu(A)C</fullName>
    </recommendedName>
</protein>
<dbReference type="InterPro" id="IPR036182">
    <property type="entry name" value="PCuAC_sf"/>
</dbReference>
<dbReference type="EMBL" id="JACHJR010000001">
    <property type="protein sequence ID" value="MBB4947985.1"/>
    <property type="molecule type" value="Genomic_DNA"/>
</dbReference>
<evidence type="ECO:0000256" key="1">
    <source>
        <dbReference type="SAM" id="MobiDB-lite"/>
    </source>
</evidence>
<evidence type="ECO:0000256" key="2">
    <source>
        <dbReference type="SAM" id="SignalP"/>
    </source>
</evidence>
<keyword evidence="4" id="KW-1185">Reference proteome</keyword>
<feature type="region of interest" description="Disordered" evidence="1">
    <location>
        <begin position="78"/>
        <end position="97"/>
    </location>
</feature>
<dbReference type="PANTHER" id="PTHR36302">
    <property type="entry name" value="BLR7088 PROTEIN"/>
    <property type="match status" value="1"/>
</dbReference>
<name>A0A7W7WIL6_9ACTN</name>
<dbReference type="Proteomes" id="UP000573327">
    <property type="component" value="Unassembled WGS sequence"/>
</dbReference>
<dbReference type="PROSITE" id="PS51318">
    <property type="entry name" value="TAT"/>
    <property type="match status" value="1"/>
</dbReference>
<dbReference type="SUPFAM" id="SSF110087">
    <property type="entry name" value="DR1885-like metal-binding protein"/>
    <property type="match status" value="1"/>
</dbReference>
<accession>A0A7W7WIL6</accession>
<reference evidence="3 4" key="1">
    <citation type="submission" date="2020-08" db="EMBL/GenBank/DDBJ databases">
        <title>Sequencing the genomes of 1000 actinobacteria strains.</title>
        <authorList>
            <person name="Klenk H.-P."/>
        </authorList>
    </citation>
    <scope>NUCLEOTIDE SEQUENCE [LARGE SCALE GENOMIC DNA]</scope>
    <source>
        <strain evidence="3 4">DSM 44786</strain>
    </source>
</reference>
<feature type="chain" id="PRO_5038602466" description="Copper chaperone PCu(A)C" evidence="2">
    <location>
        <begin position="26"/>
        <end position="158"/>
    </location>
</feature>
<gene>
    <name evidence="3" type="ORF">F4556_003520</name>
</gene>
<sequence length="158" mass="16263">MSPFRRRALYGAGLAAALTAGTVLVGCGSDGPAAVARLSVVDSYIPAPASPGGMAAGYLTVRNTGAGSDELIAVRSPGASSVTMHRSTERTMEEVPSLPVPANGELQLARGGNHLMIMGWTKAPVVGDRLELELTFAKGETIAVQVPVESLTYRPGSK</sequence>
<organism evidence="3 4">
    <name type="scientific">Kitasatospora gansuensis</name>
    <dbReference type="NCBI Taxonomy" id="258050"/>
    <lineage>
        <taxon>Bacteria</taxon>
        <taxon>Bacillati</taxon>
        <taxon>Actinomycetota</taxon>
        <taxon>Actinomycetes</taxon>
        <taxon>Kitasatosporales</taxon>
        <taxon>Streptomycetaceae</taxon>
        <taxon>Kitasatospora</taxon>
    </lineage>
</organism>
<comment type="caution">
    <text evidence="3">The sequence shown here is derived from an EMBL/GenBank/DDBJ whole genome shotgun (WGS) entry which is preliminary data.</text>
</comment>
<evidence type="ECO:0008006" key="5">
    <source>
        <dbReference type="Google" id="ProtNLM"/>
    </source>
</evidence>
<dbReference type="PROSITE" id="PS51257">
    <property type="entry name" value="PROKAR_LIPOPROTEIN"/>
    <property type="match status" value="1"/>
</dbReference>